<protein>
    <recommendedName>
        <fullName evidence="1">Immunity MXAN-0049 protein domain-containing protein</fullName>
    </recommendedName>
</protein>
<organism evidence="2 3">
    <name type="scientific">Thioclava litoralis</name>
    <dbReference type="NCBI Taxonomy" id="3076557"/>
    <lineage>
        <taxon>Bacteria</taxon>
        <taxon>Pseudomonadati</taxon>
        <taxon>Pseudomonadota</taxon>
        <taxon>Alphaproteobacteria</taxon>
        <taxon>Rhodobacterales</taxon>
        <taxon>Paracoccaceae</taxon>
        <taxon>Thioclava</taxon>
    </lineage>
</organism>
<reference evidence="2 3" key="1">
    <citation type="submission" date="2023-09" db="EMBL/GenBank/DDBJ databases">
        <title>Thioclava shenzhenensis sp. nov., a multidrug resistant bacteria-antagonizing species isolated from coastal seawater.</title>
        <authorList>
            <person name="Long M."/>
        </authorList>
    </citation>
    <scope>NUCLEOTIDE SEQUENCE [LARGE SCALE GENOMIC DNA]</scope>
    <source>
        <strain evidence="2 3">FTW29</strain>
    </source>
</reference>
<feature type="domain" description="Immunity MXAN-0049 protein" evidence="1">
    <location>
        <begin position="58"/>
        <end position="204"/>
    </location>
</feature>
<dbReference type="Proteomes" id="UP001623290">
    <property type="component" value="Chromosome"/>
</dbReference>
<dbReference type="EMBL" id="CP135443">
    <property type="protein sequence ID" value="WRY33198.1"/>
    <property type="molecule type" value="Genomic_DNA"/>
</dbReference>
<accession>A0ABZ1DWP6</accession>
<gene>
    <name evidence="2" type="ORF">RPE78_10945</name>
</gene>
<dbReference type="Pfam" id="PF07791">
    <property type="entry name" value="Imm11"/>
    <property type="match status" value="1"/>
</dbReference>
<evidence type="ECO:0000313" key="3">
    <source>
        <dbReference type="Proteomes" id="UP001623290"/>
    </source>
</evidence>
<evidence type="ECO:0000259" key="1">
    <source>
        <dbReference type="Pfam" id="PF07791"/>
    </source>
</evidence>
<dbReference type="InterPro" id="IPR012433">
    <property type="entry name" value="Imm11"/>
</dbReference>
<name>A0ABZ1DWP6_9RHOB</name>
<keyword evidence="3" id="KW-1185">Reference proteome</keyword>
<sequence>MTDWCQVEEPKIWISRFPRFLDIVSFGWSCHSEDKLEFIDAFKYLHKKVDAKAKPRFLYFDGQRKVPSTARDAFKTIDGLQVISQALRDVLVQFDMTGVQLFEVPILADLNGAPSGLPNHFVMNVYGTKEALIPELSENIEKPIYHGETEPRPNARWAPKYEHYVLAVSASSGEGADIWCDPNLTSTYFFSDRLKSAIDAADLKVKALKFSQARIFEAERQLL</sequence>
<evidence type="ECO:0000313" key="2">
    <source>
        <dbReference type="EMBL" id="WRY33198.1"/>
    </source>
</evidence>
<proteinExistence type="predicted"/>
<dbReference type="RefSeq" id="WP_406720565.1">
    <property type="nucleotide sequence ID" value="NZ_CP135443.1"/>
</dbReference>